<accession>A0A6N6RKF4</accession>
<gene>
    <name evidence="16" type="primary">dnaB</name>
    <name evidence="16" type="ORF">F8C67_12905</name>
</gene>
<keyword evidence="9" id="KW-0413">Isomerase</keyword>
<dbReference type="InterPro" id="IPR007694">
    <property type="entry name" value="DNA_helicase_DnaB-like_C"/>
</dbReference>
<comment type="caution">
    <text evidence="16">The sequence shown here is derived from an EMBL/GenBank/DDBJ whole genome shotgun (WGS) entry which is preliminary data.</text>
</comment>
<dbReference type="FunFam" id="1.10.860.10:FF:000001">
    <property type="entry name" value="Replicative DNA helicase"/>
    <property type="match status" value="1"/>
</dbReference>
<dbReference type="InterPro" id="IPR003593">
    <property type="entry name" value="AAA+_ATPase"/>
</dbReference>
<evidence type="ECO:0000313" key="17">
    <source>
        <dbReference type="Proteomes" id="UP000468650"/>
    </source>
</evidence>
<keyword evidence="3 13" id="KW-0235">DNA replication</keyword>
<evidence type="ECO:0000256" key="7">
    <source>
        <dbReference type="ARBA" id="ARBA00022840"/>
    </source>
</evidence>
<sequence length="504" mass="55825">MNQPENNPKPRKKSNNPVVQLEQGRVPPQALELEEAVLGALLIDNSALNQVIDILSPDAFYKDAHKKIYQSIHDLFGRSEAIDILTVSQDLRKQGFLETVGGEYYLVHLSQRVSSSAHIEYHARIIVQKHIQRELIRISSEIISDAFDESADVLDLLDKAEQSLFNVAQGNLKKNYESSQDLIHQAIARIEEISKKEGLSGIPSGFTQVDRVTSGWQRSDLIIIAARPGMGKTAFVLSMARNMAIDHNTAVAVFSLEMSSVQLITRLISSETGLSSEKLRKGNLDDHEWQQLLAKVKNLEDAPIFIDDTPALSVFDMRAKCRRLVAQHNVGIIVIDYLQLMTAGGGKSSGNREQEISTISRSLKSIAKELSVPVIALSQLSRAVETRGGSKRPLLSDLRESGAIEQDADIVSFIYRPEYYGITEWDDDGSPCEAQGEFIIAKHRNGSLENVRLKFEGHMAKFSDLDDMGGPLEPSLIESKMNSDEESGDYFGGDFSAPDPTDAF</sequence>
<dbReference type="GO" id="GO:0005829">
    <property type="term" value="C:cytosol"/>
    <property type="evidence" value="ECO:0007669"/>
    <property type="project" value="TreeGrafter"/>
</dbReference>
<evidence type="ECO:0000256" key="4">
    <source>
        <dbReference type="ARBA" id="ARBA00022741"/>
    </source>
</evidence>
<evidence type="ECO:0000256" key="6">
    <source>
        <dbReference type="ARBA" id="ARBA00022806"/>
    </source>
</evidence>
<dbReference type="Pfam" id="PF00772">
    <property type="entry name" value="DnaB"/>
    <property type="match status" value="1"/>
</dbReference>
<comment type="catalytic activity">
    <reaction evidence="11 13">
        <text>ATP + H2O = ADP + phosphate + H(+)</text>
        <dbReference type="Rhea" id="RHEA:13065"/>
        <dbReference type="ChEBI" id="CHEBI:15377"/>
        <dbReference type="ChEBI" id="CHEBI:15378"/>
        <dbReference type="ChEBI" id="CHEBI:30616"/>
        <dbReference type="ChEBI" id="CHEBI:43474"/>
        <dbReference type="ChEBI" id="CHEBI:456216"/>
        <dbReference type="EC" id="5.6.2.3"/>
    </reaction>
</comment>
<evidence type="ECO:0000256" key="14">
    <source>
        <dbReference type="SAM" id="MobiDB-lite"/>
    </source>
</evidence>
<reference evidence="16 17" key="1">
    <citation type="submission" date="2019-09" db="EMBL/GenBank/DDBJ databases">
        <title>Genomes of family Cryomorphaceae.</title>
        <authorList>
            <person name="Bowman J.P."/>
        </authorList>
    </citation>
    <scope>NUCLEOTIDE SEQUENCE [LARGE SCALE GENOMIC DNA]</scope>
    <source>
        <strain evidence="16 17">LMG 25704</strain>
    </source>
</reference>
<keyword evidence="4 13" id="KW-0547">Nucleotide-binding</keyword>
<dbReference type="PROSITE" id="PS51199">
    <property type="entry name" value="SF4_HELICASE"/>
    <property type="match status" value="1"/>
</dbReference>
<dbReference type="GO" id="GO:0006269">
    <property type="term" value="P:DNA replication, synthesis of primer"/>
    <property type="evidence" value="ECO:0007669"/>
    <property type="project" value="UniProtKB-UniRule"/>
</dbReference>
<dbReference type="AlphaFoldDB" id="A0A6N6RKF4"/>
<dbReference type="SUPFAM" id="SSF48024">
    <property type="entry name" value="N-terminal domain of DnaB helicase"/>
    <property type="match status" value="1"/>
</dbReference>
<proteinExistence type="inferred from homology"/>
<dbReference type="OrthoDB" id="9773982at2"/>
<name>A0A6N6RKF4_9FLAO</name>
<dbReference type="PANTHER" id="PTHR30153:SF2">
    <property type="entry name" value="REPLICATIVE DNA HELICASE"/>
    <property type="match status" value="1"/>
</dbReference>
<dbReference type="CDD" id="cd00984">
    <property type="entry name" value="DnaB_C"/>
    <property type="match status" value="1"/>
</dbReference>
<dbReference type="InterPro" id="IPR007693">
    <property type="entry name" value="DNA_helicase_DnaB-like_N"/>
</dbReference>
<dbReference type="InterPro" id="IPR016136">
    <property type="entry name" value="DNA_helicase_N/primase_C"/>
</dbReference>
<feature type="region of interest" description="Disordered" evidence="14">
    <location>
        <begin position="1"/>
        <end position="20"/>
    </location>
</feature>
<keyword evidence="7 13" id="KW-0067">ATP-binding</keyword>
<evidence type="ECO:0000259" key="15">
    <source>
        <dbReference type="PROSITE" id="PS51199"/>
    </source>
</evidence>
<dbReference type="PANTHER" id="PTHR30153">
    <property type="entry name" value="REPLICATIVE DNA HELICASE DNAB"/>
    <property type="match status" value="1"/>
</dbReference>
<dbReference type="RefSeq" id="WP_151668279.1">
    <property type="nucleotide sequence ID" value="NZ_WBVO01000013.1"/>
</dbReference>
<comment type="similarity">
    <text evidence="1 13">Belongs to the helicase family. DnaB subfamily.</text>
</comment>
<dbReference type="InterPro" id="IPR036185">
    <property type="entry name" value="DNA_heli_DnaB-like_N_sf"/>
</dbReference>
<evidence type="ECO:0000256" key="13">
    <source>
        <dbReference type="RuleBase" id="RU362085"/>
    </source>
</evidence>
<evidence type="ECO:0000313" key="16">
    <source>
        <dbReference type="EMBL" id="KAB2806762.1"/>
    </source>
</evidence>
<evidence type="ECO:0000256" key="9">
    <source>
        <dbReference type="ARBA" id="ARBA00023235"/>
    </source>
</evidence>
<feature type="domain" description="SF4 helicase" evidence="15">
    <location>
        <begin position="195"/>
        <end position="469"/>
    </location>
</feature>
<keyword evidence="8 13" id="KW-0238">DNA-binding</keyword>
<keyword evidence="17" id="KW-1185">Reference proteome</keyword>
<evidence type="ECO:0000256" key="2">
    <source>
        <dbReference type="ARBA" id="ARBA00022515"/>
    </source>
</evidence>
<protein>
    <recommendedName>
        <fullName evidence="12 13">Replicative DNA helicase</fullName>
        <ecNumber evidence="12 13">5.6.2.3</ecNumber>
    </recommendedName>
</protein>
<evidence type="ECO:0000256" key="1">
    <source>
        <dbReference type="ARBA" id="ARBA00008428"/>
    </source>
</evidence>
<dbReference type="FunFam" id="3.40.50.300:FF:001761">
    <property type="entry name" value="Replicative DNA helicase"/>
    <property type="match status" value="1"/>
</dbReference>
<evidence type="ECO:0000256" key="3">
    <source>
        <dbReference type="ARBA" id="ARBA00022705"/>
    </source>
</evidence>
<dbReference type="Pfam" id="PF03796">
    <property type="entry name" value="DnaB_C"/>
    <property type="match status" value="1"/>
</dbReference>
<dbReference type="GO" id="GO:0016787">
    <property type="term" value="F:hydrolase activity"/>
    <property type="evidence" value="ECO:0007669"/>
    <property type="project" value="UniProtKB-KW"/>
</dbReference>
<dbReference type="NCBIfam" id="NF004384">
    <property type="entry name" value="PRK05748.1"/>
    <property type="match status" value="1"/>
</dbReference>
<keyword evidence="6 13" id="KW-0347">Helicase</keyword>
<dbReference type="InterPro" id="IPR007692">
    <property type="entry name" value="DNA_helicase_DnaB"/>
</dbReference>
<dbReference type="SMART" id="SM00382">
    <property type="entry name" value="AAA"/>
    <property type="match status" value="1"/>
</dbReference>
<dbReference type="GO" id="GO:1990077">
    <property type="term" value="C:primosome complex"/>
    <property type="evidence" value="ECO:0007669"/>
    <property type="project" value="UniProtKB-UniRule"/>
</dbReference>
<organism evidence="16 17">
    <name type="scientific">Phaeocystidibacter luteus</name>
    <dbReference type="NCBI Taxonomy" id="911197"/>
    <lineage>
        <taxon>Bacteria</taxon>
        <taxon>Pseudomonadati</taxon>
        <taxon>Bacteroidota</taxon>
        <taxon>Flavobacteriia</taxon>
        <taxon>Flavobacteriales</taxon>
        <taxon>Phaeocystidibacteraceae</taxon>
        <taxon>Phaeocystidibacter</taxon>
    </lineage>
</organism>
<dbReference type="Gene3D" id="3.40.50.300">
    <property type="entry name" value="P-loop containing nucleotide triphosphate hydrolases"/>
    <property type="match status" value="1"/>
</dbReference>
<evidence type="ECO:0000256" key="10">
    <source>
        <dbReference type="ARBA" id="ARBA00044932"/>
    </source>
</evidence>
<evidence type="ECO:0000256" key="11">
    <source>
        <dbReference type="ARBA" id="ARBA00048954"/>
    </source>
</evidence>
<keyword evidence="2 13" id="KW-0639">Primosome</keyword>
<dbReference type="InterPro" id="IPR027417">
    <property type="entry name" value="P-loop_NTPase"/>
</dbReference>
<dbReference type="EC" id="5.6.2.3" evidence="12 13"/>
<dbReference type="Proteomes" id="UP000468650">
    <property type="component" value="Unassembled WGS sequence"/>
</dbReference>
<evidence type="ECO:0000256" key="5">
    <source>
        <dbReference type="ARBA" id="ARBA00022801"/>
    </source>
</evidence>
<dbReference type="GO" id="GO:0003677">
    <property type="term" value="F:DNA binding"/>
    <property type="evidence" value="ECO:0007669"/>
    <property type="project" value="UniProtKB-UniRule"/>
</dbReference>
<comment type="function">
    <text evidence="10 13">The main replicative DNA helicase, it participates in initiation and elongation during chromosome replication. Travels ahead of the DNA replisome, separating dsDNA into templates for DNA synthesis. A processive ATP-dependent 5'-3' DNA helicase it has DNA-dependent ATPase activity.</text>
</comment>
<dbReference type="GO" id="GO:0043139">
    <property type="term" value="F:5'-3' DNA helicase activity"/>
    <property type="evidence" value="ECO:0007669"/>
    <property type="project" value="UniProtKB-EC"/>
</dbReference>
<keyword evidence="5 13" id="KW-0378">Hydrolase</keyword>
<dbReference type="SUPFAM" id="SSF52540">
    <property type="entry name" value="P-loop containing nucleoside triphosphate hydrolases"/>
    <property type="match status" value="1"/>
</dbReference>
<dbReference type="GO" id="GO:0005524">
    <property type="term" value="F:ATP binding"/>
    <property type="evidence" value="ECO:0007669"/>
    <property type="project" value="UniProtKB-UniRule"/>
</dbReference>
<feature type="region of interest" description="Disordered" evidence="14">
    <location>
        <begin position="473"/>
        <end position="504"/>
    </location>
</feature>
<evidence type="ECO:0000256" key="12">
    <source>
        <dbReference type="NCBIfam" id="TIGR00665"/>
    </source>
</evidence>
<dbReference type="NCBIfam" id="TIGR00665">
    <property type="entry name" value="DnaB"/>
    <property type="match status" value="1"/>
</dbReference>
<dbReference type="Gene3D" id="1.10.860.10">
    <property type="entry name" value="DNAb Helicase, Chain A"/>
    <property type="match status" value="1"/>
</dbReference>
<evidence type="ECO:0000256" key="8">
    <source>
        <dbReference type="ARBA" id="ARBA00023125"/>
    </source>
</evidence>
<dbReference type="EMBL" id="WBVO01000013">
    <property type="protein sequence ID" value="KAB2806762.1"/>
    <property type="molecule type" value="Genomic_DNA"/>
</dbReference>